<dbReference type="Gene3D" id="1.10.510.10">
    <property type="entry name" value="Transferase(Phosphotransferase) domain 1"/>
    <property type="match status" value="1"/>
</dbReference>
<sequence length="365" mass="41204">MVRRTIDQQLRDVLGPQITEEELLEKITFERVIGNGATAKVYEALDRKSGERVAIKVFDKAQMIETRQSILGDEYVSRETAVARAQRRLKKIITELEITQALDHANVIRFLGGYETSHRICIVHELVDGHDLLDYVLTYQKMEEALAAHVFEQLLRAIQACHDLNIWHRDLKLENVLITREFHVKLIDFGLSERTLSRLSSVCGTPLYCSPELLFLPTNTREDGVWGGPADVWSGAILLFALLTGCAPYNDSSFVTLRQDIYKNEIAYPDHLSESVQDLLRSVLVSDPEARPTAADLLQHPWVVKNSTSYRSSVSSKSPRIIFRAASGNSETEDSSDNGSFDESNSYRDLLYDELVDQTSLVATD</sequence>
<keyword evidence="2" id="KW-0808">Transferase</keyword>
<evidence type="ECO:0000256" key="6">
    <source>
        <dbReference type="PIRSR" id="PIRSR630616-1"/>
    </source>
</evidence>
<evidence type="ECO:0000256" key="5">
    <source>
        <dbReference type="ARBA" id="ARBA00022840"/>
    </source>
</evidence>
<evidence type="ECO:0000256" key="3">
    <source>
        <dbReference type="ARBA" id="ARBA00022741"/>
    </source>
</evidence>
<dbReference type="AlphaFoldDB" id="A0A6G0XTN8"/>
<evidence type="ECO:0000256" key="2">
    <source>
        <dbReference type="ARBA" id="ARBA00022679"/>
    </source>
</evidence>
<keyword evidence="1 10" id="KW-0723">Serine/threonine-protein kinase</keyword>
<dbReference type="PROSITE" id="PS00108">
    <property type="entry name" value="PROTEIN_KINASE_ST"/>
    <property type="match status" value="1"/>
</dbReference>
<evidence type="ECO:0000256" key="9">
    <source>
        <dbReference type="PROSITE-ProRule" id="PRU10141"/>
    </source>
</evidence>
<reference evidence="13 14" key="1">
    <citation type="submission" date="2019-07" db="EMBL/GenBank/DDBJ databases">
        <title>Genomics analysis of Aphanomyces spp. identifies a new class of oomycete effector associated with host adaptation.</title>
        <authorList>
            <person name="Gaulin E."/>
        </authorList>
    </citation>
    <scope>NUCLEOTIDE SEQUENCE [LARGE SCALE GENOMIC DNA]</scope>
    <source>
        <strain evidence="13 14">ATCC 201684</strain>
    </source>
</reference>
<dbReference type="PROSITE" id="PS00107">
    <property type="entry name" value="PROTEIN_KINASE_ATP"/>
    <property type="match status" value="1"/>
</dbReference>
<evidence type="ECO:0000313" key="13">
    <source>
        <dbReference type="EMBL" id="KAF0743806.1"/>
    </source>
</evidence>
<dbReference type="Pfam" id="PF00069">
    <property type="entry name" value="Pkinase"/>
    <property type="match status" value="1"/>
</dbReference>
<gene>
    <name evidence="13" type="ORF">Ae201684_001453</name>
</gene>
<feature type="domain" description="Protein kinase" evidence="12">
    <location>
        <begin position="27"/>
        <end position="303"/>
    </location>
</feature>
<evidence type="ECO:0000256" key="1">
    <source>
        <dbReference type="ARBA" id="ARBA00022527"/>
    </source>
</evidence>
<comment type="caution">
    <text evidence="13">The sequence shown here is derived from an EMBL/GenBank/DDBJ whole genome shotgun (WGS) entry which is preliminary data.</text>
</comment>
<feature type="binding site" evidence="7">
    <location>
        <position position="188"/>
    </location>
    <ligand>
        <name>ATP</name>
        <dbReference type="ChEBI" id="CHEBI:30616"/>
    </ligand>
</feature>
<evidence type="ECO:0000256" key="11">
    <source>
        <dbReference type="SAM" id="MobiDB-lite"/>
    </source>
</evidence>
<keyword evidence="3 7" id="KW-0547">Nucleotide-binding</keyword>
<dbReference type="VEuPathDB" id="FungiDB:AeMF1_002692"/>
<dbReference type="EMBL" id="VJMJ01000012">
    <property type="protein sequence ID" value="KAF0743806.1"/>
    <property type="molecule type" value="Genomic_DNA"/>
</dbReference>
<accession>A0A6G0XTN8</accession>
<dbReference type="GO" id="GO:0004674">
    <property type="term" value="F:protein serine/threonine kinase activity"/>
    <property type="evidence" value="ECO:0007669"/>
    <property type="project" value="UniProtKB-KW"/>
</dbReference>
<feature type="region of interest" description="Disordered" evidence="11">
    <location>
        <begin position="325"/>
        <end position="345"/>
    </location>
</feature>
<feature type="binding site" evidence="7 9">
    <location>
        <position position="56"/>
    </location>
    <ligand>
        <name>ATP</name>
        <dbReference type="ChEBI" id="CHEBI:30616"/>
    </ligand>
</feature>
<keyword evidence="14" id="KW-1185">Reference proteome</keyword>
<evidence type="ECO:0000256" key="7">
    <source>
        <dbReference type="PIRSR" id="PIRSR630616-2"/>
    </source>
</evidence>
<evidence type="ECO:0000256" key="10">
    <source>
        <dbReference type="RuleBase" id="RU000304"/>
    </source>
</evidence>
<dbReference type="InterPro" id="IPR017441">
    <property type="entry name" value="Protein_kinase_ATP_BS"/>
</dbReference>
<dbReference type="InterPro" id="IPR000719">
    <property type="entry name" value="Prot_kinase_dom"/>
</dbReference>
<dbReference type="InterPro" id="IPR011009">
    <property type="entry name" value="Kinase-like_dom_sf"/>
</dbReference>
<keyword evidence="4" id="KW-0418">Kinase</keyword>
<feature type="binding site" evidence="7">
    <location>
        <begin position="174"/>
        <end position="175"/>
    </location>
    <ligand>
        <name>ATP</name>
        <dbReference type="ChEBI" id="CHEBI:30616"/>
    </ligand>
</feature>
<evidence type="ECO:0000259" key="12">
    <source>
        <dbReference type="PROSITE" id="PS50011"/>
    </source>
</evidence>
<name>A0A6G0XTN8_9STRA</name>
<dbReference type="InterPro" id="IPR030616">
    <property type="entry name" value="Aur-like"/>
</dbReference>
<dbReference type="Proteomes" id="UP000481153">
    <property type="component" value="Unassembled WGS sequence"/>
</dbReference>
<feature type="active site" description="Proton acceptor" evidence="6">
    <location>
        <position position="170"/>
    </location>
</feature>
<dbReference type="SUPFAM" id="SSF56112">
    <property type="entry name" value="Protein kinase-like (PK-like)"/>
    <property type="match status" value="1"/>
</dbReference>
<dbReference type="PANTHER" id="PTHR24350">
    <property type="entry name" value="SERINE/THREONINE-PROTEIN KINASE IAL-RELATED"/>
    <property type="match status" value="1"/>
</dbReference>
<dbReference type="FunFam" id="1.10.510.10:FF:000571">
    <property type="entry name" value="Maternal embryonic leucine zipper kinase"/>
    <property type="match status" value="1"/>
</dbReference>
<protein>
    <recommendedName>
        <fullName evidence="12">Protein kinase domain-containing protein</fullName>
    </recommendedName>
</protein>
<evidence type="ECO:0000313" key="14">
    <source>
        <dbReference type="Proteomes" id="UP000481153"/>
    </source>
</evidence>
<dbReference type="GO" id="GO:0005524">
    <property type="term" value="F:ATP binding"/>
    <property type="evidence" value="ECO:0007669"/>
    <property type="project" value="UniProtKB-UniRule"/>
</dbReference>
<dbReference type="PROSITE" id="PS50011">
    <property type="entry name" value="PROTEIN_KINASE_DOM"/>
    <property type="match status" value="1"/>
</dbReference>
<evidence type="ECO:0000256" key="4">
    <source>
        <dbReference type="ARBA" id="ARBA00022777"/>
    </source>
</evidence>
<evidence type="ECO:0000256" key="8">
    <source>
        <dbReference type="PIRSR" id="PIRSR630616-3"/>
    </source>
</evidence>
<comment type="similarity">
    <text evidence="10">Belongs to the protein kinase superfamily.</text>
</comment>
<dbReference type="InterPro" id="IPR008271">
    <property type="entry name" value="Ser/Thr_kinase_AS"/>
</dbReference>
<organism evidence="13 14">
    <name type="scientific">Aphanomyces euteiches</name>
    <dbReference type="NCBI Taxonomy" id="100861"/>
    <lineage>
        <taxon>Eukaryota</taxon>
        <taxon>Sar</taxon>
        <taxon>Stramenopiles</taxon>
        <taxon>Oomycota</taxon>
        <taxon>Saprolegniomycetes</taxon>
        <taxon>Saprolegniales</taxon>
        <taxon>Verrucalvaceae</taxon>
        <taxon>Aphanomyces</taxon>
    </lineage>
</organism>
<dbReference type="SMART" id="SM00220">
    <property type="entry name" value="S_TKc"/>
    <property type="match status" value="1"/>
</dbReference>
<feature type="cross-link" description="Glycyl lysine isopeptide (Lys-Gly) (interchain with G-Cter in SUMO2)" evidence="8">
    <location>
        <position position="172"/>
    </location>
</feature>
<keyword evidence="5 7" id="KW-0067">ATP-binding</keyword>
<proteinExistence type="inferred from homology"/>